<sequence>MGSGCIENVRTNCGNNELGFRPKPDLFFANYVIASVCVGENGVKKCGQSLPSYLQWVNQDVNNIEFGWGYAKDIQYKPDVDGTLPKTTPSSTTTTTLPTTKTITIKTTTTTTQSPTISTKSIPTTSLPSSTKTIPSITTETPSTPTAAQIFPTLSIIPVNQLTNITK</sequence>
<proteinExistence type="predicted"/>
<organism evidence="2 3">
    <name type="scientific">Panagrolaimus davidi</name>
    <dbReference type="NCBI Taxonomy" id="227884"/>
    <lineage>
        <taxon>Eukaryota</taxon>
        <taxon>Metazoa</taxon>
        <taxon>Ecdysozoa</taxon>
        <taxon>Nematoda</taxon>
        <taxon>Chromadorea</taxon>
        <taxon>Rhabditida</taxon>
        <taxon>Tylenchina</taxon>
        <taxon>Panagrolaimomorpha</taxon>
        <taxon>Panagrolaimoidea</taxon>
        <taxon>Panagrolaimidae</taxon>
        <taxon>Panagrolaimus</taxon>
    </lineage>
</organism>
<feature type="region of interest" description="Disordered" evidence="1">
    <location>
        <begin position="113"/>
        <end position="141"/>
    </location>
</feature>
<dbReference type="Proteomes" id="UP000887578">
    <property type="component" value="Unplaced"/>
</dbReference>
<evidence type="ECO:0000256" key="1">
    <source>
        <dbReference type="SAM" id="MobiDB-lite"/>
    </source>
</evidence>
<reference evidence="3" key="1">
    <citation type="submission" date="2022-11" db="UniProtKB">
        <authorList>
            <consortium name="WormBaseParasite"/>
        </authorList>
    </citation>
    <scope>IDENTIFICATION</scope>
</reference>
<dbReference type="AlphaFoldDB" id="A0A914QQ53"/>
<accession>A0A914QQ53</accession>
<keyword evidence="2" id="KW-1185">Reference proteome</keyword>
<evidence type="ECO:0000313" key="3">
    <source>
        <dbReference type="WBParaSite" id="PDA_v2.g5529.t1"/>
    </source>
</evidence>
<protein>
    <submittedName>
        <fullName evidence="3">Uncharacterized protein</fullName>
    </submittedName>
</protein>
<evidence type="ECO:0000313" key="2">
    <source>
        <dbReference type="Proteomes" id="UP000887578"/>
    </source>
</evidence>
<dbReference type="WBParaSite" id="PDA_v2.g5529.t1">
    <property type="protein sequence ID" value="PDA_v2.g5529.t1"/>
    <property type="gene ID" value="PDA_v2.g5529"/>
</dbReference>
<name>A0A914QQ53_9BILA</name>